<dbReference type="CDD" id="cd04677">
    <property type="entry name" value="NUDIX_Hydrolase"/>
    <property type="match status" value="1"/>
</dbReference>
<dbReference type="PRINTS" id="PR00502">
    <property type="entry name" value="NUDIXFAMILY"/>
</dbReference>
<gene>
    <name evidence="4" type="ORF">GH741_02355</name>
</gene>
<name>A0A6A8D7F3_9BACI</name>
<dbReference type="SUPFAM" id="SSF55811">
    <property type="entry name" value="Nudix"/>
    <property type="match status" value="1"/>
</dbReference>
<evidence type="ECO:0000256" key="2">
    <source>
        <dbReference type="ARBA" id="ARBA00022801"/>
    </source>
</evidence>
<dbReference type="InterPro" id="IPR015797">
    <property type="entry name" value="NUDIX_hydrolase-like_dom_sf"/>
</dbReference>
<dbReference type="PROSITE" id="PS51462">
    <property type="entry name" value="NUDIX"/>
    <property type="match status" value="1"/>
</dbReference>
<feature type="domain" description="Nudix hydrolase" evidence="3">
    <location>
        <begin position="18"/>
        <end position="148"/>
    </location>
</feature>
<dbReference type="Proteomes" id="UP000799092">
    <property type="component" value="Unassembled WGS sequence"/>
</dbReference>
<dbReference type="GO" id="GO:0016787">
    <property type="term" value="F:hydrolase activity"/>
    <property type="evidence" value="ECO:0007669"/>
    <property type="project" value="UniProtKB-KW"/>
</dbReference>
<dbReference type="PANTHER" id="PTHR43046:SF2">
    <property type="entry name" value="8-OXO-DGTP DIPHOSPHATASE-RELATED"/>
    <property type="match status" value="1"/>
</dbReference>
<dbReference type="InterPro" id="IPR020476">
    <property type="entry name" value="Nudix_hydrolase"/>
</dbReference>
<dbReference type="InterPro" id="IPR000086">
    <property type="entry name" value="NUDIX_hydrolase_dom"/>
</dbReference>
<dbReference type="OrthoDB" id="9787476at2"/>
<accession>A0A6A8D7F3</accession>
<keyword evidence="5" id="KW-1185">Reference proteome</keyword>
<evidence type="ECO:0000259" key="3">
    <source>
        <dbReference type="PROSITE" id="PS51462"/>
    </source>
</evidence>
<sequence length="148" mass="17235">MFNIGYIEKIRDKVGNYPLILNSAGAIINNSDEQILFEYRKDTENWGIPGGYMEPGESFEETINRELMEELAVEVVHLKIYDVFSGKEYYHEYPNGDKVYSIIALFEAKISGDFQVDNNEISRVKFFDHNDLPKNMTRVTEKVLEAYF</sequence>
<dbReference type="RefSeq" id="WP_153735167.1">
    <property type="nucleotide sequence ID" value="NZ_WJNG01000002.1"/>
</dbReference>
<dbReference type="Gene3D" id="3.90.79.10">
    <property type="entry name" value="Nucleoside Triphosphate Pyrophosphohydrolase"/>
    <property type="match status" value="1"/>
</dbReference>
<protein>
    <submittedName>
        <fullName evidence="4">NUDIX domain-containing protein</fullName>
    </submittedName>
</protein>
<dbReference type="PANTHER" id="PTHR43046">
    <property type="entry name" value="GDP-MANNOSE MANNOSYL HYDROLASE"/>
    <property type="match status" value="1"/>
</dbReference>
<evidence type="ECO:0000313" key="4">
    <source>
        <dbReference type="EMBL" id="MRH41514.1"/>
    </source>
</evidence>
<proteinExistence type="predicted"/>
<dbReference type="AlphaFoldDB" id="A0A6A8D7F3"/>
<comment type="cofactor">
    <cofactor evidence="1">
        <name>Mg(2+)</name>
        <dbReference type="ChEBI" id="CHEBI:18420"/>
    </cofactor>
</comment>
<evidence type="ECO:0000313" key="5">
    <source>
        <dbReference type="Proteomes" id="UP000799092"/>
    </source>
</evidence>
<dbReference type="Pfam" id="PF00293">
    <property type="entry name" value="NUDIX"/>
    <property type="match status" value="1"/>
</dbReference>
<organism evidence="4 5">
    <name type="scientific">Aquibacillus halophilus</name>
    <dbReference type="NCBI Taxonomy" id="930132"/>
    <lineage>
        <taxon>Bacteria</taxon>
        <taxon>Bacillati</taxon>
        <taxon>Bacillota</taxon>
        <taxon>Bacilli</taxon>
        <taxon>Bacillales</taxon>
        <taxon>Bacillaceae</taxon>
        <taxon>Aquibacillus</taxon>
    </lineage>
</organism>
<reference evidence="4" key="1">
    <citation type="submission" date="2019-11" db="EMBL/GenBank/DDBJ databases">
        <authorList>
            <person name="Li J."/>
        </authorList>
    </citation>
    <scope>NUCLEOTIDE SEQUENCE</scope>
    <source>
        <strain evidence="4">B6B</strain>
    </source>
</reference>
<evidence type="ECO:0000256" key="1">
    <source>
        <dbReference type="ARBA" id="ARBA00001946"/>
    </source>
</evidence>
<comment type="caution">
    <text evidence="4">The sequence shown here is derived from an EMBL/GenBank/DDBJ whole genome shotgun (WGS) entry which is preliminary data.</text>
</comment>
<keyword evidence="2" id="KW-0378">Hydrolase</keyword>
<dbReference type="EMBL" id="WJNG01000002">
    <property type="protein sequence ID" value="MRH41514.1"/>
    <property type="molecule type" value="Genomic_DNA"/>
</dbReference>